<dbReference type="Pfam" id="PF02348">
    <property type="entry name" value="CTP_transf_3"/>
    <property type="match status" value="1"/>
</dbReference>
<dbReference type="SUPFAM" id="SSF53448">
    <property type="entry name" value="Nucleotide-diphospho-sugar transferases"/>
    <property type="match status" value="1"/>
</dbReference>
<comment type="caution">
    <text evidence="1">The sequence shown here is derived from an EMBL/GenBank/DDBJ whole genome shotgun (WGS) entry which is preliminary data.</text>
</comment>
<dbReference type="Gene3D" id="3.90.550.10">
    <property type="entry name" value="Spore Coat Polysaccharide Biosynthesis Protein SpsA, Chain A"/>
    <property type="match status" value="1"/>
</dbReference>
<keyword evidence="1" id="KW-0808">Transferase</keyword>
<dbReference type="GO" id="GO:0016779">
    <property type="term" value="F:nucleotidyltransferase activity"/>
    <property type="evidence" value="ECO:0007669"/>
    <property type="project" value="UniProtKB-KW"/>
</dbReference>
<dbReference type="RefSeq" id="WP_405129623.1">
    <property type="nucleotide sequence ID" value="NZ_JAHWXS010000013.1"/>
</dbReference>
<dbReference type="InterPro" id="IPR029044">
    <property type="entry name" value="Nucleotide-diphossugar_trans"/>
</dbReference>
<dbReference type="PANTHER" id="PTHR21485:SF6">
    <property type="entry name" value="N-ACYLNEURAMINATE CYTIDYLYLTRANSFERASE-RELATED"/>
    <property type="match status" value="1"/>
</dbReference>
<keyword evidence="2" id="KW-1185">Reference proteome</keyword>
<evidence type="ECO:0000313" key="1">
    <source>
        <dbReference type="EMBL" id="MFK5734566.1"/>
    </source>
</evidence>
<dbReference type="InterPro" id="IPR003329">
    <property type="entry name" value="Cytidylyl_trans"/>
</dbReference>
<dbReference type="PANTHER" id="PTHR21485">
    <property type="entry name" value="HAD SUPERFAMILY MEMBERS CMAS AND KDSC"/>
    <property type="match status" value="1"/>
</dbReference>
<dbReference type="Proteomes" id="UP001621534">
    <property type="component" value="Unassembled WGS sequence"/>
</dbReference>
<dbReference type="CDD" id="cd02513">
    <property type="entry name" value="CMP-NeuAc_Synthase"/>
    <property type="match status" value="1"/>
</dbReference>
<sequence length="233" mass="25789">MAEQRRVLAIIPARGGSKRLPRKNVLPLGGKPLIVWTIDAALGSNIAARTIVSSDDDEILEVAKYYGATALKRSELLASDTAKTIDVVIDCLRQERQQGRVYDDVVLLQPTSPLRSAKSVADAYHAYLSRTDRSLVSVCELDHPAEWNGVINSDGELVGIDFGSSKRSQDIRPSYRLNGAIYIFAVEQILSNESFYTSHVQAFAMPRLDSVDIDTELDFVFCKAVLDMREQKG</sequence>
<dbReference type="EMBL" id="JAHWXS010000013">
    <property type="protein sequence ID" value="MFK5734566.1"/>
    <property type="molecule type" value="Genomic_DNA"/>
</dbReference>
<protein>
    <submittedName>
        <fullName evidence="1">Acylneuraminate cytidylyltransferase family protein</fullName>
    </submittedName>
</protein>
<reference evidence="1 2" key="1">
    <citation type="journal article" date="2012" name="Plant Soil">
        <title>Screening of plant growth-promoting traits in arsenic-resistant bacteria isolated from the rhizosphere of soybean plants from Argentinean agricultural soil.</title>
        <authorList>
            <person name="Wevar Oller A.L."/>
            <person name="Talano M.A."/>
            <person name="Agostini E."/>
        </authorList>
    </citation>
    <scope>NUCLEOTIDE SEQUENCE [LARGE SCALE GENOMIC DNA]</scope>
    <source>
        <strain evidence="1 2">AW4</strain>
    </source>
</reference>
<gene>
    <name evidence="1" type="ORF">KW869_13565</name>
</gene>
<accession>A0ABW8NX52</accession>
<evidence type="ECO:0000313" key="2">
    <source>
        <dbReference type="Proteomes" id="UP001621534"/>
    </source>
</evidence>
<name>A0ABW8NX52_9PSED</name>
<proteinExistence type="predicted"/>
<dbReference type="InterPro" id="IPR050793">
    <property type="entry name" value="CMP-NeuNAc_synthase"/>
</dbReference>
<organism evidence="1 2">
    <name type="scientific">Pseudomonas urmiensis</name>
    <dbReference type="NCBI Taxonomy" id="2745493"/>
    <lineage>
        <taxon>Bacteria</taxon>
        <taxon>Pseudomonadati</taxon>
        <taxon>Pseudomonadota</taxon>
        <taxon>Gammaproteobacteria</taxon>
        <taxon>Pseudomonadales</taxon>
        <taxon>Pseudomonadaceae</taxon>
        <taxon>Pseudomonas</taxon>
    </lineage>
</organism>
<keyword evidence="1" id="KW-0548">Nucleotidyltransferase</keyword>